<proteinExistence type="predicted"/>
<dbReference type="Gramene" id="MELO3C035352.2.1">
    <property type="protein sequence ID" value="MELO3C035352.2.1"/>
    <property type="gene ID" value="MELO3C035352.2"/>
</dbReference>
<evidence type="ECO:0000313" key="1">
    <source>
        <dbReference type="EnsemblPlants" id="MELO3C035352.2.1"/>
    </source>
</evidence>
<protein>
    <submittedName>
        <fullName evidence="1">Uncharacterized protein</fullName>
    </submittedName>
</protein>
<sequence length="84" mass="9551">MGTGNGSKFRWYLELLGCREWRDQSTKKFNFYTLLASYIVDPGSTTQRLRNSLELATPHLIPKATKERFGIIELSSPFSPPTIA</sequence>
<dbReference type="AlphaFoldDB" id="A0A9I9ELD1"/>
<organism evidence="1">
    <name type="scientific">Cucumis melo</name>
    <name type="common">Muskmelon</name>
    <dbReference type="NCBI Taxonomy" id="3656"/>
    <lineage>
        <taxon>Eukaryota</taxon>
        <taxon>Viridiplantae</taxon>
        <taxon>Streptophyta</taxon>
        <taxon>Embryophyta</taxon>
        <taxon>Tracheophyta</taxon>
        <taxon>Spermatophyta</taxon>
        <taxon>Magnoliopsida</taxon>
        <taxon>eudicotyledons</taxon>
        <taxon>Gunneridae</taxon>
        <taxon>Pentapetalae</taxon>
        <taxon>rosids</taxon>
        <taxon>fabids</taxon>
        <taxon>Cucurbitales</taxon>
        <taxon>Cucurbitaceae</taxon>
        <taxon>Benincaseae</taxon>
        <taxon>Cucumis</taxon>
    </lineage>
</organism>
<accession>A0A9I9ELD1</accession>
<dbReference type="EnsemblPlants" id="MELO3C035352.2.1">
    <property type="protein sequence ID" value="MELO3C035352.2.1"/>
    <property type="gene ID" value="MELO3C035352.2"/>
</dbReference>
<name>A0A9I9ELD1_CUCME</name>
<reference evidence="1" key="1">
    <citation type="submission" date="2023-03" db="UniProtKB">
        <authorList>
            <consortium name="EnsemblPlants"/>
        </authorList>
    </citation>
    <scope>IDENTIFICATION</scope>
</reference>